<gene>
    <name evidence="2" type="ORF">HMPREF0004_2069</name>
</gene>
<keyword evidence="1" id="KW-1133">Transmembrane helix</keyword>
<protein>
    <submittedName>
        <fullName evidence="2">Uncharacterized protein</fullName>
    </submittedName>
</protein>
<dbReference type="AlphaFoldDB" id="D4X9C2"/>
<comment type="caution">
    <text evidence="2">The sequence shown here is derived from an EMBL/GenBank/DDBJ whole genome shotgun (WGS) entry which is preliminary data.</text>
</comment>
<sequence length="127" mass="13661">AFRHAAIRAATAARAATFAASGLAPLVLAAAARRLAPGASAHFAARLFFLAALVAFRIFLAFDVFLRARDLRDELGASARARTLGRLFGVGVTRRFFDRQRLARAVLFIRGHTNPGECAKVGGIRRV</sequence>
<accession>D4X9C2</accession>
<feature type="transmembrane region" description="Helical" evidence="1">
    <location>
        <begin position="45"/>
        <end position="66"/>
    </location>
</feature>
<evidence type="ECO:0000313" key="3">
    <source>
        <dbReference type="Proteomes" id="UP000004510"/>
    </source>
</evidence>
<dbReference type="EMBL" id="ADMS01000049">
    <property type="protein sequence ID" value="EFF76578.1"/>
    <property type="molecule type" value="Genomic_DNA"/>
</dbReference>
<reference evidence="3" key="1">
    <citation type="submission" date="2010-03" db="EMBL/GenBank/DDBJ databases">
        <title>Complete sequence of Mobiluncus curtisii ATCC 43063.</title>
        <authorList>
            <person name="Muzny D."/>
            <person name="Qin X."/>
            <person name="Deng J."/>
            <person name="Jiang H."/>
            <person name="Liu Y."/>
            <person name="Qu J."/>
            <person name="Song X.-Z."/>
            <person name="Zhang L."/>
            <person name="Thornton R."/>
            <person name="Coyle M."/>
            <person name="Francisco L."/>
            <person name="Jackson L."/>
            <person name="Javaid M."/>
            <person name="Korchina V."/>
            <person name="Kovar C."/>
            <person name="Mata R."/>
            <person name="Mathew T."/>
            <person name="Ngo R."/>
            <person name="Nguyen L."/>
            <person name="Nguyen N."/>
            <person name="Okwuonu G."/>
            <person name="Ongeri F."/>
            <person name="Pham C."/>
            <person name="Simmons D."/>
            <person name="Wilczek-Boney K."/>
            <person name="Hale W."/>
            <person name="Jakkamsetti A."/>
            <person name="Pham P."/>
            <person name="Ruth R."/>
            <person name="San Lucas F."/>
            <person name="Warren J."/>
            <person name="Zhang J."/>
            <person name="Zhao Z."/>
            <person name="Zhou C."/>
            <person name="Zhu D."/>
            <person name="Lee S."/>
            <person name="Bess C."/>
            <person name="Blankenburg K."/>
            <person name="Forbes L."/>
            <person name="Fu Q."/>
            <person name="Gubbala S."/>
            <person name="Hirani K."/>
            <person name="Jayaseelan J.C."/>
            <person name="Lara F."/>
            <person name="Munidasa M."/>
            <person name="Palculict T."/>
            <person name="Patil S."/>
            <person name="Pu L.-L."/>
            <person name="Saada N."/>
            <person name="Tang L."/>
            <person name="Weissenberger G."/>
            <person name="Zhu Y."/>
            <person name="Hemphill L."/>
            <person name="Shang Y."/>
            <person name="Youmans B."/>
            <person name="Ayvaz T."/>
            <person name="Ross M."/>
            <person name="Santibanez J."/>
            <person name="Aqrawi P."/>
            <person name="Gross S."/>
            <person name="Joshi V."/>
            <person name="Fowler G."/>
            <person name="Nazareth L."/>
            <person name="Reid J."/>
            <person name="Worley K."/>
            <person name="Petrosino J."/>
            <person name="Highlander S."/>
            <person name="Gibbs R."/>
            <person name="Gibbs R."/>
        </authorList>
    </citation>
    <scope>NUCLEOTIDE SEQUENCE [LARGE SCALE GENOMIC DNA]</scope>
    <source>
        <strain evidence="3">ATCC 43553</strain>
    </source>
</reference>
<evidence type="ECO:0000313" key="2">
    <source>
        <dbReference type="EMBL" id="EFF76578.1"/>
    </source>
</evidence>
<feature type="non-terminal residue" evidence="2">
    <location>
        <position position="1"/>
    </location>
</feature>
<name>D4X9C2_9BURK</name>
<proteinExistence type="predicted"/>
<keyword evidence="1" id="KW-0472">Membrane</keyword>
<organism evidence="2 3">
    <name type="scientific">Achromobacter piechaudii ATCC 43553</name>
    <dbReference type="NCBI Taxonomy" id="742159"/>
    <lineage>
        <taxon>Bacteria</taxon>
        <taxon>Pseudomonadati</taxon>
        <taxon>Pseudomonadota</taxon>
        <taxon>Betaproteobacteria</taxon>
        <taxon>Burkholderiales</taxon>
        <taxon>Alcaligenaceae</taxon>
        <taxon>Achromobacter</taxon>
    </lineage>
</organism>
<evidence type="ECO:0000256" key="1">
    <source>
        <dbReference type="SAM" id="Phobius"/>
    </source>
</evidence>
<dbReference type="Proteomes" id="UP000004510">
    <property type="component" value="Unassembled WGS sequence"/>
</dbReference>
<dbReference type="HOGENOM" id="CLU_1964053_0_0_4"/>
<keyword evidence="1" id="KW-0812">Transmembrane</keyword>